<gene>
    <name evidence="16" type="ordered locus">Cseg_0760</name>
</gene>
<keyword evidence="8 16" id="KW-0418">Kinase</keyword>
<dbReference type="Proteomes" id="UP000002629">
    <property type="component" value="Chromosome"/>
</dbReference>
<dbReference type="InterPro" id="IPR011495">
    <property type="entry name" value="Sig_transdc_His_kin_sub2_dim/P"/>
</dbReference>
<evidence type="ECO:0000256" key="11">
    <source>
        <dbReference type="ARBA" id="ARBA00023012"/>
    </source>
</evidence>
<dbReference type="RefSeq" id="WP_013077933.1">
    <property type="nucleotide sequence ID" value="NC_014100.1"/>
</dbReference>
<dbReference type="Gene3D" id="1.20.120.620">
    <property type="entry name" value="Backbone structure of the membrane domain of e. Coli histidine kinase receptor kdpd"/>
    <property type="match status" value="1"/>
</dbReference>
<accession>D5VI13</accession>
<sequence length="328" mass="35757">MDLRGKIKTSPGARYALALLIATASFLLRLGLDSVFPPGFPYVTFFPAVVVCAYFLGLRPAILCATLCGAAAWYFFIPPARGFNLSFPVLLTLAFYVFVVAVDIFFIDGMRGALDQLREERERYRNLAESRDLLYRELHHRVSNNLQVAGALLRLQGQGVSDVDARQVIDQAGARIEVIAQIQRELHNAVGEPVPFRVFAEALLASAAAAAGARVALTLEGGDEPLHPDQATPVTLVMLESFNNALEHGFGEGGEGRVRVSLDQSGLTHLLSVCNDGAAPPTGFDPARSKSLGLRIVRAMAQQLGGRFEMAREDDWTVCRLSYAPRRD</sequence>
<evidence type="ECO:0000256" key="14">
    <source>
        <dbReference type="SAM" id="Phobius"/>
    </source>
</evidence>
<name>D5VI13_CAUST</name>
<feature type="coiled-coil region" evidence="13">
    <location>
        <begin position="107"/>
        <end position="137"/>
    </location>
</feature>
<keyword evidence="12 14" id="KW-0472">Membrane</keyword>
<evidence type="ECO:0000256" key="7">
    <source>
        <dbReference type="ARBA" id="ARBA00022741"/>
    </source>
</evidence>
<dbReference type="GO" id="GO:0004673">
    <property type="term" value="F:protein histidine kinase activity"/>
    <property type="evidence" value="ECO:0007669"/>
    <property type="project" value="UniProtKB-EC"/>
</dbReference>
<dbReference type="GO" id="GO:0000160">
    <property type="term" value="P:phosphorelay signal transduction system"/>
    <property type="evidence" value="ECO:0007669"/>
    <property type="project" value="UniProtKB-KW"/>
</dbReference>
<dbReference type="InterPro" id="IPR036890">
    <property type="entry name" value="HATPase_C_sf"/>
</dbReference>
<evidence type="ECO:0000256" key="2">
    <source>
        <dbReference type="ARBA" id="ARBA00004141"/>
    </source>
</evidence>
<dbReference type="PANTHER" id="PTHR41523">
    <property type="entry name" value="TWO-COMPONENT SYSTEM SENSOR PROTEIN"/>
    <property type="match status" value="1"/>
</dbReference>
<keyword evidence="11" id="KW-0902">Two-component regulatory system</keyword>
<evidence type="ECO:0000256" key="13">
    <source>
        <dbReference type="SAM" id="Coils"/>
    </source>
</evidence>
<evidence type="ECO:0000313" key="17">
    <source>
        <dbReference type="Proteomes" id="UP000002629"/>
    </source>
</evidence>
<dbReference type="eggNOG" id="COG3920">
    <property type="taxonomic scope" value="Bacteria"/>
</dbReference>
<comment type="catalytic activity">
    <reaction evidence="1">
        <text>ATP + protein L-histidine = ADP + protein N-phospho-L-histidine.</text>
        <dbReference type="EC" id="2.7.13.3"/>
    </reaction>
</comment>
<evidence type="ECO:0000256" key="8">
    <source>
        <dbReference type="ARBA" id="ARBA00022777"/>
    </source>
</evidence>
<dbReference type="GO" id="GO:0005524">
    <property type="term" value="F:ATP binding"/>
    <property type="evidence" value="ECO:0007669"/>
    <property type="project" value="UniProtKB-KW"/>
</dbReference>
<dbReference type="InterPro" id="IPR025201">
    <property type="entry name" value="KdpD_TM"/>
</dbReference>
<dbReference type="EMBL" id="CP002008">
    <property type="protein sequence ID" value="ADG09266.1"/>
    <property type="molecule type" value="Genomic_DNA"/>
</dbReference>
<keyword evidence="4" id="KW-0597">Phosphoprotein</keyword>
<dbReference type="SMART" id="SM00387">
    <property type="entry name" value="HATPase_c"/>
    <property type="match status" value="1"/>
</dbReference>
<dbReference type="HOGENOM" id="CLU_000445_114_57_5"/>
<evidence type="ECO:0000256" key="6">
    <source>
        <dbReference type="ARBA" id="ARBA00022692"/>
    </source>
</evidence>
<dbReference type="Pfam" id="PF07568">
    <property type="entry name" value="HisKA_2"/>
    <property type="match status" value="1"/>
</dbReference>
<evidence type="ECO:0000256" key="5">
    <source>
        <dbReference type="ARBA" id="ARBA00022679"/>
    </source>
</evidence>
<feature type="transmembrane region" description="Helical" evidence="14">
    <location>
        <begin position="61"/>
        <end position="77"/>
    </location>
</feature>
<evidence type="ECO:0000256" key="10">
    <source>
        <dbReference type="ARBA" id="ARBA00022989"/>
    </source>
</evidence>
<proteinExistence type="predicted"/>
<evidence type="ECO:0000256" key="3">
    <source>
        <dbReference type="ARBA" id="ARBA00012438"/>
    </source>
</evidence>
<keyword evidence="13" id="KW-0175">Coiled coil</keyword>
<dbReference type="SUPFAM" id="SSF55874">
    <property type="entry name" value="ATPase domain of HSP90 chaperone/DNA topoisomerase II/histidine kinase"/>
    <property type="match status" value="1"/>
</dbReference>
<keyword evidence="5" id="KW-0808">Transferase</keyword>
<dbReference type="Gene3D" id="3.30.565.10">
    <property type="entry name" value="Histidine kinase-like ATPase, C-terminal domain"/>
    <property type="match status" value="1"/>
</dbReference>
<keyword evidence="10 14" id="KW-1133">Transmembrane helix</keyword>
<evidence type="ECO:0000256" key="12">
    <source>
        <dbReference type="ARBA" id="ARBA00023136"/>
    </source>
</evidence>
<dbReference type="InterPro" id="IPR038318">
    <property type="entry name" value="KdpD_sf"/>
</dbReference>
<dbReference type="Pfam" id="PF13493">
    <property type="entry name" value="DUF4118"/>
    <property type="match status" value="1"/>
</dbReference>
<keyword evidence="7" id="KW-0547">Nucleotide-binding</keyword>
<feature type="domain" description="Histidine kinase/HSP90-like ATPase" evidence="15">
    <location>
        <begin position="229"/>
        <end position="327"/>
    </location>
</feature>
<feature type="transmembrane region" description="Helical" evidence="14">
    <location>
        <begin position="89"/>
        <end position="107"/>
    </location>
</feature>
<keyword evidence="6 14" id="KW-0812">Transmembrane</keyword>
<comment type="subcellular location">
    <subcellularLocation>
        <location evidence="2">Membrane</location>
        <topology evidence="2">Multi-pass membrane protein</topology>
    </subcellularLocation>
</comment>
<dbReference type="InterPro" id="IPR003594">
    <property type="entry name" value="HATPase_dom"/>
</dbReference>
<protein>
    <recommendedName>
        <fullName evidence="3">histidine kinase</fullName>
        <ecNumber evidence="3">2.7.13.3</ecNumber>
    </recommendedName>
</protein>
<dbReference type="eggNOG" id="COG2205">
    <property type="taxonomic scope" value="Bacteria"/>
</dbReference>
<organism evidence="16 17">
    <name type="scientific">Caulobacter segnis (strain ATCC 21756 / DSM 7131 / JCM 7823 / NBRC 15250 / LMG 17158 / TK0059)</name>
    <name type="common">Mycoplana segnis</name>
    <dbReference type="NCBI Taxonomy" id="509190"/>
    <lineage>
        <taxon>Bacteria</taxon>
        <taxon>Pseudomonadati</taxon>
        <taxon>Pseudomonadota</taxon>
        <taxon>Alphaproteobacteria</taxon>
        <taxon>Caulobacterales</taxon>
        <taxon>Caulobacteraceae</taxon>
        <taxon>Caulobacter</taxon>
    </lineage>
</organism>
<dbReference type="GO" id="GO:0016020">
    <property type="term" value="C:membrane"/>
    <property type="evidence" value="ECO:0007669"/>
    <property type="project" value="UniProtKB-SubCell"/>
</dbReference>
<evidence type="ECO:0000256" key="4">
    <source>
        <dbReference type="ARBA" id="ARBA00022553"/>
    </source>
</evidence>
<dbReference type="EC" id="2.7.13.3" evidence="3"/>
<feature type="transmembrane region" description="Helical" evidence="14">
    <location>
        <begin position="12"/>
        <end position="32"/>
    </location>
</feature>
<dbReference type="KEGG" id="cse:Cseg_0760"/>
<evidence type="ECO:0000313" key="16">
    <source>
        <dbReference type="EMBL" id="ADG09266.1"/>
    </source>
</evidence>
<evidence type="ECO:0000256" key="1">
    <source>
        <dbReference type="ARBA" id="ARBA00000085"/>
    </source>
</evidence>
<reference evidence="17" key="1">
    <citation type="journal article" date="2011" name="J. Bacteriol.">
        <title>Genome sequences of eight morphologically diverse alphaproteobacteria.</title>
        <authorList>
            <consortium name="US DOE Joint Genome Institute"/>
            <person name="Brown P.J."/>
            <person name="Kysela D.T."/>
            <person name="Buechlein A."/>
            <person name="Hemmerich C."/>
            <person name="Brun Y.V."/>
        </authorList>
    </citation>
    <scope>NUCLEOTIDE SEQUENCE [LARGE SCALE GENOMIC DNA]</scope>
    <source>
        <strain evidence="17">ATCC 21756 / DSM 7131 / JCM 7823 / NBRC 15250 / LMG 17158 / TK0059</strain>
    </source>
</reference>
<keyword evidence="9" id="KW-0067">ATP-binding</keyword>
<dbReference type="AlphaFoldDB" id="D5VI13"/>
<evidence type="ECO:0000256" key="9">
    <source>
        <dbReference type="ARBA" id="ARBA00022840"/>
    </source>
</evidence>
<dbReference type="STRING" id="509190.Cseg_0760"/>
<dbReference type="PANTHER" id="PTHR41523:SF8">
    <property type="entry name" value="ETHYLENE RESPONSE SENSOR PROTEIN"/>
    <property type="match status" value="1"/>
</dbReference>
<evidence type="ECO:0000259" key="15">
    <source>
        <dbReference type="SMART" id="SM00387"/>
    </source>
</evidence>